<proteinExistence type="predicted"/>
<dbReference type="AlphaFoldDB" id="A0A0G1FIJ4"/>
<dbReference type="STRING" id="1618446.UV61_C0008G0106"/>
<comment type="caution">
    <text evidence="2">The sequence shown here is derived from an EMBL/GenBank/DDBJ whole genome shotgun (WGS) entry which is preliminary data.</text>
</comment>
<dbReference type="InterPro" id="IPR000182">
    <property type="entry name" value="GNAT_dom"/>
</dbReference>
<evidence type="ECO:0000313" key="2">
    <source>
        <dbReference type="EMBL" id="KKS86653.1"/>
    </source>
</evidence>
<dbReference type="InterPro" id="IPR016181">
    <property type="entry name" value="Acyl_CoA_acyltransferase"/>
</dbReference>
<dbReference type="Pfam" id="PF26317">
    <property type="entry name" value="CntK_N"/>
    <property type="match status" value="1"/>
</dbReference>
<dbReference type="GO" id="GO:0016747">
    <property type="term" value="F:acyltransferase activity, transferring groups other than amino-acyl groups"/>
    <property type="evidence" value="ECO:0007669"/>
    <property type="project" value="InterPro"/>
</dbReference>
<accession>A0A0G1FIJ4</accession>
<feature type="domain" description="N-acetyltransferase" evidence="1">
    <location>
        <begin position="286"/>
        <end position="466"/>
    </location>
</feature>
<dbReference type="EMBL" id="LCFD01000008">
    <property type="protein sequence ID" value="KKS86653.1"/>
    <property type="molecule type" value="Genomic_DNA"/>
</dbReference>
<name>A0A0G1FIJ4_9BACT</name>
<gene>
    <name evidence="2" type="ORF">UV61_C0008G0106</name>
</gene>
<organism evidence="2 3">
    <name type="scientific">Candidatus Gottesmanbacteria bacterium GW2011_GWB1_43_11</name>
    <dbReference type="NCBI Taxonomy" id="1618446"/>
    <lineage>
        <taxon>Bacteria</taxon>
        <taxon>Candidatus Gottesmaniibacteriota</taxon>
    </lineage>
</organism>
<dbReference type="Proteomes" id="UP000034050">
    <property type="component" value="Unassembled WGS sequence"/>
</dbReference>
<sequence length="467" mass="51187">MYKEYPANKEALKNPDTSYSFTVMRPGGNDTALVMGVIRSGAMRKEINDVLLGIYKNVEQVGFVNLDPISPELMMAGGEFCGNATRSTAWLVLDGHPGEVNIKVSGVKGKLRAGVTPNGEAFAQMPIYADTSRITKDGDNRIVEMEGITQYINFNTKEIEGLSLDEIKQKAMALIRAKNLDRFPAAGVMYSKKEGSNWRIMPIVYVKEVDTLFAETACGSGTTALGLVLAQQKGESIKDVPIVQPTDLPIKVSVKFDGISFGYAQISGPVEKLVEGTLIQKEEFPYVVEQVTHPKDLESALGKGGLTSLYKDIFAEAPYFESFTDAAVNGFFEDYRRDGILLLASNRDGVIGFGAAVPLKSVPDIAEKMGIPPEYRGNRWYIADLGVKREFRRRDIGKKLTTDTIRGIQALGGKVVDLRTSVNNVIALSLYRQLGFMPIPGVTQEVTGERISGVPKTDTRMFLSKNL</sequence>
<dbReference type="SUPFAM" id="SSF55729">
    <property type="entry name" value="Acyl-CoA N-acyltransferases (Nat)"/>
    <property type="match status" value="1"/>
</dbReference>
<dbReference type="CDD" id="cd04301">
    <property type="entry name" value="NAT_SF"/>
    <property type="match status" value="1"/>
</dbReference>
<dbReference type="Gene3D" id="3.40.630.30">
    <property type="match status" value="1"/>
</dbReference>
<evidence type="ECO:0000259" key="1">
    <source>
        <dbReference type="PROSITE" id="PS51186"/>
    </source>
</evidence>
<evidence type="ECO:0000313" key="3">
    <source>
        <dbReference type="Proteomes" id="UP000034050"/>
    </source>
</evidence>
<dbReference type="Pfam" id="PF00583">
    <property type="entry name" value="Acetyltransf_1"/>
    <property type="match status" value="1"/>
</dbReference>
<dbReference type="PROSITE" id="PS51186">
    <property type="entry name" value="GNAT"/>
    <property type="match status" value="1"/>
</dbReference>
<dbReference type="InterPro" id="IPR058944">
    <property type="entry name" value="CntK-like"/>
</dbReference>
<protein>
    <recommendedName>
        <fullName evidence="1">N-acetyltransferase domain-containing protein</fullName>
    </recommendedName>
</protein>
<reference evidence="2 3" key="1">
    <citation type="journal article" date="2015" name="Nature">
        <title>rRNA introns, odd ribosomes, and small enigmatic genomes across a large radiation of phyla.</title>
        <authorList>
            <person name="Brown C.T."/>
            <person name="Hug L.A."/>
            <person name="Thomas B.C."/>
            <person name="Sharon I."/>
            <person name="Castelle C.J."/>
            <person name="Singh A."/>
            <person name="Wilkins M.J."/>
            <person name="Williams K.H."/>
            <person name="Banfield J.F."/>
        </authorList>
    </citation>
    <scope>NUCLEOTIDE SEQUENCE [LARGE SCALE GENOMIC DNA]</scope>
</reference>